<proteinExistence type="inferred from homology"/>
<evidence type="ECO:0000256" key="1">
    <source>
        <dbReference type="ARBA" id="ARBA00001947"/>
    </source>
</evidence>
<evidence type="ECO:0000256" key="12">
    <source>
        <dbReference type="ARBA" id="ARBA00023180"/>
    </source>
</evidence>
<evidence type="ECO:0000256" key="11">
    <source>
        <dbReference type="ARBA" id="ARBA00023157"/>
    </source>
</evidence>
<dbReference type="InterPro" id="IPR014782">
    <property type="entry name" value="Peptidase_M1_dom"/>
</dbReference>
<dbReference type="FunFam" id="2.60.40.1910:FF:000006">
    <property type="entry name" value="Aminopeptidase"/>
    <property type="match status" value="1"/>
</dbReference>
<keyword evidence="6" id="KW-0479">Metal-binding</keyword>
<dbReference type="Gene3D" id="1.10.390.10">
    <property type="entry name" value="Neutral Protease Domain 2"/>
    <property type="match status" value="1"/>
</dbReference>
<evidence type="ECO:0000256" key="4">
    <source>
        <dbReference type="ARBA" id="ARBA00022475"/>
    </source>
</evidence>
<name>A0A8S2XRJ8_9BILA</name>
<dbReference type="EMBL" id="CAJOBJ010083359">
    <property type="protein sequence ID" value="CAF4510542.1"/>
    <property type="molecule type" value="Genomic_DNA"/>
</dbReference>
<gene>
    <name evidence="15" type="ORF">GIL414_LOCUS35164</name>
</gene>
<keyword evidence="8" id="KW-0862">Zinc</keyword>
<dbReference type="PANTHER" id="PTHR11533">
    <property type="entry name" value="PROTEASE M1 ZINC METALLOPROTEASE"/>
    <property type="match status" value="1"/>
</dbReference>
<dbReference type="GO" id="GO:0005615">
    <property type="term" value="C:extracellular space"/>
    <property type="evidence" value="ECO:0007669"/>
    <property type="project" value="TreeGrafter"/>
</dbReference>
<accession>A0A8S2XRJ8</accession>
<dbReference type="GO" id="GO:0008270">
    <property type="term" value="F:zinc ion binding"/>
    <property type="evidence" value="ECO:0007669"/>
    <property type="project" value="InterPro"/>
</dbReference>
<dbReference type="GO" id="GO:0043171">
    <property type="term" value="P:peptide catabolic process"/>
    <property type="evidence" value="ECO:0007669"/>
    <property type="project" value="TreeGrafter"/>
</dbReference>
<dbReference type="GO" id="GO:0070006">
    <property type="term" value="F:metalloaminopeptidase activity"/>
    <property type="evidence" value="ECO:0007669"/>
    <property type="project" value="TreeGrafter"/>
</dbReference>
<dbReference type="GO" id="GO:0006508">
    <property type="term" value="P:proteolysis"/>
    <property type="evidence" value="ECO:0007669"/>
    <property type="project" value="UniProtKB-KW"/>
</dbReference>
<evidence type="ECO:0000313" key="15">
    <source>
        <dbReference type="EMBL" id="CAF4510542.1"/>
    </source>
</evidence>
<evidence type="ECO:0008006" key="17">
    <source>
        <dbReference type="Google" id="ProtNLM"/>
    </source>
</evidence>
<dbReference type="Pfam" id="PF01433">
    <property type="entry name" value="Peptidase_M1"/>
    <property type="match status" value="1"/>
</dbReference>
<dbReference type="PANTHER" id="PTHR11533:SF294">
    <property type="entry name" value="THYROTROPIN-RELEASING HORMONE-DEGRADING ECTOENZYME"/>
    <property type="match status" value="1"/>
</dbReference>
<evidence type="ECO:0000256" key="8">
    <source>
        <dbReference type="ARBA" id="ARBA00022833"/>
    </source>
</evidence>
<comment type="subcellular location">
    <subcellularLocation>
        <location evidence="2">Cell membrane</location>
    </subcellularLocation>
</comment>
<evidence type="ECO:0000259" key="14">
    <source>
        <dbReference type="Pfam" id="PF11838"/>
    </source>
</evidence>
<sequence length="537" mass="61618">MDSLYSSHPISVEVTHPDEINSIFDAISYDKGASVLRMIYTVLNESAFFRGISNYLNHFQYSNAVQDQLWTFLTDSASSSVLEGHTVKTIMDTWTLQEGYPLLTVTRSNTDNSISLSQKRYLLDPRTSNHTSIYVNPFTAFPFQWYIPFNYMTSMGSSSFDWLAPNQTRVLSNVSLAADWIVFNIDEFGFYRVNYDEFNWQLLINGLKTDRTSFSSVTRAQLIDDSFNLARSGDLNVTVALQLSTYLVNETEYVPYSAFSANIQYPLAMFSQEDGNTMYQNMQKFIQILEEARYDSFGWSIGMDPQPLDYLTTQLRALIIRDLCANGYATCINDAVEKYRQWRTDPDVYPIAPDSRTVAYCQGIRNGTTDDYEHMRELYKRTNDQVEKNRFGYSLTCTKNAILLEQLLNTTLANEYIRLQDASRFINNIRLQPGGQKLTWRFISQQWSELVAKFGSVSFTLSDIVENVLEYVNTQQELDTILQFMANTADLSIAERAFLSSIEKIRANIRWMDTVGQDIGVWLDGYLEAVLNNSKSA</sequence>
<evidence type="ECO:0000256" key="6">
    <source>
        <dbReference type="ARBA" id="ARBA00022723"/>
    </source>
</evidence>
<keyword evidence="11" id="KW-1015">Disulfide bond</keyword>
<comment type="cofactor">
    <cofactor evidence="1">
        <name>Zn(2+)</name>
        <dbReference type="ChEBI" id="CHEBI:29105"/>
    </cofactor>
</comment>
<feature type="domain" description="Peptidase M1 membrane alanine aminopeptidase" evidence="13">
    <location>
        <begin position="1"/>
        <end position="94"/>
    </location>
</feature>
<evidence type="ECO:0000256" key="3">
    <source>
        <dbReference type="ARBA" id="ARBA00010136"/>
    </source>
</evidence>
<dbReference type="GO" id="GO:0042277">
    <property type="term" value="F:peptide binding"/>
    <property type="evidence" value="ECO:0007669"/>
    <property type="project" value="TreeGrafter"/>
</dbReference>
<reference evidence="15" key="1">
    <citation type="submission" date="2021-02" db="EMBL/GenBank/DDBJ databases">
        <authorList>
            <person name="Nowell W R."/>
        </authorList>
    </citation>
    <scope>NUCLEOTIDE SEQUENCE</scope>
</reference>
<evidence type="ECO:0000256" key="2">
    <source>
        <dbReference type="ARBA" id="ARBA00004236"/>
    </source>
</evidence>
<keyword evidence="7" id="KW-0378">Hydrolase</keyword>
<dbReference type="SUPFAM" id="SSF55486">
    <property type="entry name" value="Metalloproteases ('zincins'), catalytic domain"/>
    <property type="match status" value="1"/>
</dbReference>
<keyword evidence="4" id="KW-1003">Cell membrane</keyword>
<evidence type="ECO:0000313" key="16">
    <source>
        <dbReference type="Proteomes" id="UP000681720"/>
    </source>
</evidence>
<dbReference type="InterPro" id="IPR024571">
    <property type="entry name" value="ERAP1-like_C_dom"/>
</dbReference>
<dbReference type="GO" id="GO:0005737">
    <property type="term" value="C:cytoplasm"/>
    <property type="evidence" value="ECO:0007669"/>
    <property type="project" value="TreeGrafter"/>
</dbReference>
<dbReference type="Pfam" id="PF11838">
    <property type="entry name" value="ERAP1_C"/>
    <property type="match status" value="1"/>
</dbReference>
<dbReference type="Gene3D" id="2.60.40.1910">
    <property type="match status" value="1"/>
</dbReference>
<feature type="domain" description="ERAP1-like C-terminal" evidence="14">
    <location>
        <begin position="180"/>
        <end position="507"/>
    </location>
</feature>
<protein>
    <recommendedName>
        <fullName evidence="17">Aminopeptidase N</fullName>
    </recommendedName>
</protein>
<dbReference type="InterPro" id="IPR027268">
    <property type="entry name" value="Peptidase_M4/M1_CTD_sf"/>
</dbReference>
<dbReference type="FunFam" id="1.25.50.20:FF:000001">
    <property type="entry name" value="Aminopeptidase"/>
    <property type="match status" value="1"/>
</dbReference>
<evidence type="ECO:0000259" key="13">
    <source>
        <dbReference type="Pfam" id="PF01433"/>
    </source>
</evidence>
<comment type="caution">
    <text evidence="15">The sequence shown here is derived from an EMBL/GenBank/DDBJ whole genome shotgun (WGS) entry which is preliminary data.</text>
</comment>
<dbReference type="InterPro" id="IPR050344">
    <property type="entry name" value="Peptidase_M1_aminopeptidases"/>
</dbReference>
<keyword evidence="9" id="KW-0482">Metalloprotease</keyword>
<keyword evidence="5" id="KW-0645">Protease</keyword>
<organism evidence="15 16">
    <name type="scientific">Rotaria magnacalcarata</name>
    <dbReference type="NCBI Taxonomy" id="392030"/>
    <lineage>
        <taxon>Eukaryota</taxon>
        <taxon>Metazoa</taxon>
        <taxon>Spiralia</taxon>
        <taxon>Gnathifera</taxon>
        <taxon>Rotifera</taxon>
        <taxon>Eurotatoria</taxon>
        <taxon>Bdelloidea</taxon>
        <taxon>Philodinida</taxon>
        <taxon>Philodinidae</taxon>
        <taxon>Rotaria</taxon>
    </lineage>
</organism>
<evidence type="ECO:0000256" key="10">
    <source>
        <dbReference type="ARBA" id="ARBA00023136"/>
    </source>
</evidence>
<dbReference type="GO" id="GO:0005886">
    <property type="term" value="C:plasma membrane"/>
    <property type="evidence" value="ECO:0007669"/>
    <property type="project" value="UniProtKB-SubCell"/>
</dbReference>
<evidence type="ECO:0000256" key="5">
    <source>
        <dbReference type="ARBA" id="ARBA00022670"/>
    </source>
</evidence>
<dbReference type="Gene3D" id="1.25.50.20">
    <property type="match status" value="1"/>
</dbReference>
<dbReference type="AlphaFoldDB" id="A0A8S2XRJ8"/>
<comment type="similarity">
    <text evidence="3">Belongs to the peptidase M1 family.</text>
</comment>
<evidence type="ECO:0000256" key="9">
    <source>
        <dbReference type="ARBA" id="ARBA00023049"/>
    </source>
</evidence>
<dbReference type="Proteomes" id="UP000681720">
    <property type="component" value="Unassembled WGS sequence"/>
</dbReference>
<keyword evidence="12" id="KW-0325">Glycoprotein</keyword>
<keyword evidence="10" id="KW-0472">Membrane</keyword>
<evidence type="ECO:0000256" key="7">
    <source>
        <dbReference type="ARBA" id="ARBA00022801"/>
    </source>
</evidence>